<keyword evidence="3 7" id="KW-0378">Hydrolase</keyword>
<evidence type="ECO:0000256" key="1">
    <source>
        <dbReference type="ARBA" id="ARBA00007835"/>
    </source>
</evidence>
<dbReference type="Proteomes" id="UP000030665">
    <property type="component" value="Unassembled WGS sequence"/>
</dbReference>
<dbReference type="InterPro" id="IPR007000">
    <property type="entry name" value="PLipase_B-like"/>
</dbReference>
<keyword evidence="5 7" id="KW-0443">Lipid metabolism</keyword>
<keyword evidence="4 7" id="KW-0442">Lipid degradation</keyword>
<dbReference type="GO" id="GO:0004620">
    <property type="term" value="F:phospholipase activity"/>
    <property type="evidence" value="ECO:0007669"/>
    <property type="project" value="InterPro"/>
</dbReference>
<gene>
    <name evidence="8" type="ORF">TTRE_0000631301</name>
</gene>
<evidence type="ECO:0000256" key="2">
    <source>
        <dbReference type="ARBA" id="ARBA00022729"/>
    </source>
</evidence>
<dbReference type="PANTHER" id="PTHR12370">
    <property type="entry name" value="PHOSPHOLIPASE B-RELATED"/>
    <property type="match status" value="1"/>
</dbReference>
<name>A0A077ZC90_TRITR</name>
<reference evidence="8" key="1">
    <citation type="submission" date="2014-01" db="EMBL/GenBank/DDBJ databases">
        <authorList>
            <person name="Aslett M."/>
        </authorList>
    </citation>
    <scope>NUCLEOTIDE SEQUENCE</scope>
</reference>
<dbReference type="GO" id="GO:0005576">
    <property type="term" value="C:extracellular region"/>
    <property type="evidence" value="ECO:0007669"/>
    <property type="project" value="TreeGrafter"/>
</dbReference>
<evidence type="ECO:0000313" key="9">
    <source>
        <dbReference type="Proteomes" id="UP000030665"/>
    </source>
</evidence>
<evidence type="ECO:0000256" key="6">
    <source>
        <dbReference type="ARBA" id="ARBA00023180"/>
    </source>
</evidence>
<comment type="similarity">
    <text evidence="1 7">Belongs to the phospholipase B-like family.</text>
</comment>
<dbReference type="EMBL" id="HG806252">
    <property type="protein sequence ID" value="CDW58012.1"/>
    <property type="molecule type" value="Genomic_DNA"/>
</dbReference>
<keyword evidence="9" id="KW-1185">Reference proteome</keyword>
<sequence>MLLHTAVAQRRQRLSFNFRWAFLEIETNEALDNMHQAYVAGLLEGNLTRSLIEKHWKNTYAGYCYNASQYCDDLFDYLNSNIAWMRSQSYEYSDQPFWNQVGTMLTQLAGLEDGYYDTIGVPHTHLMIFRLLQMSGDLMDLERKFKRPKHLHSVRFGCSAFILPMLENRDVFFSHVTWSSYDTMLRIEKLYKLPFVSPEVVPGFAISMSSYPGVLLSIDDYYLTSAAVTETTIGNDNETSYGYITEYEVPSWIRVMVANRLSKTAKQWTEQFSQFSSGTYTNQWMIVDYKAVPTDLTHFDYENVFYVLEEIPGFVVAEDLTRTIYNQGYWASYNIPYFRAIFNASNQLANVEKYGDWFTHENNPRALIFKRNWTCVNDMRSLIRLMRYNNFKVDPLSACNCTPPYSAENAISARNDLNDPNGQYPFPALGHRPHGGTDLKATNIDLMKSLRFVAICGPTYDDLPPFQWSKSYWSTKLPHYGHPDLFSFGPIINGWKFI</sequence>
<evidence type="ECO:0000256" key="5">
    <source>
        <dbReference type="ARBA" id="ARBA00023098"/>
    </source>
</evidence>
<dbReference type="Gene3D" id="3.60.60.30">
    <property type="match status" value="1"/>
</dbReference>
<keyword evidence="2" id="KW-0732">Signal</keyword>
<dbReference type="PANTHER" id="PTHR12370:SF3">
    <property type="entry name" value="PHOSPHOLIPASE B-LIKE 2-RELATED"/>
    <property type="match status" value="1"/>
</dbReference>
<keyword evidence="6" id="KW-0325">Glycoprotein</keyword>
<dbReference type="Pfam" id="PF04916">
    <property type="entry name" value="Phospholip_B"/>
    <property type="match status" value="1"/>
</dbReference>
<evidence type="ECO:0000256" key="3">
    <source>
        <dbReference type="ARBA" id="ARBA00022801"/>
    </source>
</evidence>
<dbReference type="EC" id="3.1.1.-" evidence="7"/>
<evidence type="ECO:0000313" key="8">
    <source>
        <dbReference type="EMBL" id="CDW58012.1"/>
    </source>
</evidence>
<evidence type="ECO:0000256" key="7">
    <source>
        <dbReference type="RuleBase" id="RU364138"/>
    </source>
</evidence>
<dbReference type="AlphaFoldDB" id="A0A077ZC90"/>
<evidence type="ECO:0000256" key="4">
    <source>
        <dbReference type="ARBA" id="ARBA00022963"/>
    </source>
</evidence>
<comment type="function">
    <text evidence="7">Putative phospholipase.</text>
</comment>
<dbReference type="STRING" id="36087.A0A077ZC90"/>
<reference evidence="8" key="2">
    <citation type="submission" date="2014-03" db="EMBL/GenBank/DDBJ databases">
        <title>The whipworm genome and dual-species transcriptomics of an intimate host-pathogen interaction.</title>
        <authorList>
            <person name="Foth B.J."/>
            <person name="Tsai I.J."/>
            <person name="Reid A.J."/>
            <person name="Bancroft A.J."/>
            <person name="Nichol S."/>
            <person name="Tracey A."/>
            <person name="Holroyd N."/>
            <person name="Cotton J.A."/>
            <person name="Stanley E.J."/>
            <person name="Zarowiecki M."/>
            <person name="Liu J.Z."/>
            <person name="Huckvale T."/>
            <person name="Cooper P.J."/>
            <person name="Grencis R.K."/>
            <person name="Berriman M."/>
        </authorList>
    </citation>
    <scope>NUCLEOTIDE SEQUENCE [LARGE SCALE GENOMIC DNA]</scope>
</reference>
<organism evidence="8 9">
    <name type="scientific">Trichuris trichiura</name>
    <name type="common">Whipworm</name>
    <name type="synonym">Trichocephalus trichiurus</name>
    <dbReference type="NCBI Taxonomy" id="36087"/>
    <lineage>
        <taxon>Eukaryota</taxon>
        <taxon>Metazoa</taxon>
        <taxon>Ecdysozoa</taxon>
        <taxon>Nematoda</taxon>
        <taxon>Enoplea</taxon>
        <taxon>Dorylaimia</taxon>
        <taxon>Trichinellida</taxon>
        <taxon>Trichuridae</taxon>
        <taxon>Trichuris</taxon>
    </lineage>
</organism>
<accession>A0A077ZC90</accession>
<proteinExistence type="inferred from homology"/>
<protein>
    <recommendedName>
        <fullName evidence="7">Phospholipase B-like</fullName>
        <ecNumber evidence="7">3.1.1.-</ecNumber>
    </recommendedName>
</protein>
<dbReference type="GO" id="GO:0009395">
    <property type="term" value="P:phospholipid catabolic process"/>
    <property type="evidence" value="ECO:0007669"/>
    <property type="project" value="TreeGrafter"/>
</dbReference>
<dbReference type="OrthoDB" id="443524at2759"/>